<organism evidence="2 3">
    <name type="scientific">Edaphobacillus lindanitolerans</name>
    <dbReference type="NCBI Taxonomy" id="550447"/>
    <lineage>
        <taxon>Bacteria</taxon>
        <taxon>Bacillati</taxon>
        <taxon>Bacillota</taxon>
        <taxon>Bacilli</taxon>
        <taxon>Bacillales</taxon>
        <taxon>Bacillaceae</taxon>
        <taxon>Edaphobacillus</taxon>
    </lineage>
</organism>
<dbReference type="InterPro" id="IPR027843">
    <property type="entry name" value="DUF4440"/>
</dbReference>
<dbReference type="STRING" id="550447.SAMN05428946_1687"/>
<dbReference type="EMBL" id="FTPL01000002">
    <property type="protein sequence ID" value="SIT84114.1"/>
    <property type="molecule type" value="Genomic_DNA"/>
</dbReference>
<dbReference type="OrthoDB" id="121974at2"/>
<accession>A0A1U7PNB8</accession>
<dbReference type="Pfam" id="PF14534">
    <property type="entry name" value="DUF4440"/>
    <property type="match status" value="1"/>
</dbReference>
<dbReference type="Gene3D" id="3.10.450.50">
    <property type="match status" value="1"/>
</dbReference>
<protein>
    <recommendedName>
        <fullName evidence="1">DUF4440 domain-containing protein</fullName>
    </recommendedName>
</protein>
<name>A0A1U7PNB8_9BACI</name>
<dbReference type="SUPFAM" id="SSF54427">
    <property type="entry name" value="NTF2-like"/>
    <property type="match status" value="1"/>
</dbReference>
<dbReference type="AlphaFoldDB" id="A0A1U7PNB8"/>
<evidence type="ECO:0000313" key="2">
    <source>
        <dbReference type="EMBL" id="SIT84114.1"/>
    </source>
</evidence>
<evidence type="ECO:0000259" key="1">
    <source>
        <dbReference type="Pfam" id="PF14534"/>
    </source>
</evidence>
<reference evidence="3" key="1">
    <citation type="submission" date="2017-01" db="EMBL/GenBank/DDBJ databases">
        <authorList>
            <person name="Varghese N."/>
            <person name="Submissions S."/>
        </authorList>
    </citation>
    <scope>NUCLEOTIDE SEQUENCE [LARGE SCALE GENOMIC DNA]</scope>
    <source>
        <strain evidence="3">MNA4</strain>
    </source>
</reference>
<gene>
    <name evidence="2" type="ORF">SAMN05428946_1687</name>
</gene>
<sequence length="121" mass="13729">MLCDEILKLESRLLEDEIRKDPSLFGPILDDRFFEFGKSGRSFTKADCMEAGSLGEIKVEIEQFRVTELAADVVLATYRTVDRSSGDYANRSSIWKRTGGRWRMMFHQGTVGAQLSDENGQ</sequence>
<evidence type="ECO:0000313" key="3">
    <source>
        <dbReference type="Proteomes" id="UP000187550"/>
    </source>
</evidence>
<keyword evidence="3" id="KW-1185">Reference proteome</keyword>
<proteinExistence type="predicted"/>
<dbReference type="InterPro" id="IPR032710">
    <property type="entry name" value="NTF2-like_dom_sf"/>
</dbReference>
<dbReference type="RefSeq" id="WP_159438435.1">
    <property type="nucleotide sequence ID" value="NZ_FTPL01000002.1"/>
</dbReference>
<dbReference type="Proteomes" id="UP000187550">
    <property type="component" value="Unassembled WGS sequence"/>
</dbReference>
<feature type="domain" description="DUF4440" evidence="1">
    <location>
        <begin position="6"/>
        <end position="104"/>
    </location>
</feature>